<reference evidence="2" key="1">
    <citation type="submission" date="2022-10" db="EMBL/GenBank/DDBJ databases">
        <authorList>
            <person name="Chen Y."/>
            <person name="Dougan E. K."/>
            <person name="Chan C."/>
            <person name="Rhodes N."/>
            <person name="Thang M."/>
        </authorList>
    </citation>
    <scope>NUCLEOTIDE SEQUENCE</scope>
</reference>
<sequence>MEYASKGPNTRFYEAVQRAYRPTAKQVADILKTHGIGPEGRRLTNSIQRSFTGQGFVEQVTRRSQVPPADLLLNKIKARVPMIEAGIPVARIWQTPIPQHLKKLVQEAVQEAFLAGKYGTGDAAQKIMAESAKVIARTAAAGLFIGIGAGVHNDMADILEDGDQGPVPPDAPDAPVTEKAEEALATLSEEPSVEHAKDAAEALGMSAQEVLATTLQNLMRQSVEAGTFGTFTEIDGSGAGFLWQLHKDVLALSDEDLAKATTEINAALLNARSLIETREGLQAMSEAEAEGELDVEDMNNIHLETEDMSKMEELE</sequence>
<dbReference type="EMBL" id="CAMXCT020002613">
    <property type="protein sequence ID" value="CAL1152695.1"/>
    <property type="molecule type" value="Genomic_DNA"/>
</dbReference>
<dbReference type="EMBL" id="CAMXCT030002613">
    <property type="protein sequence ID" value="CAL4786632.1"/>
    <property type="molecule type" value="Genomic_DNA"/>
</dbReference>
<accession>A0A9P1G679</accession>
<proteinExistence type="predicted"/>
<evidence type="ECO:0000256" key="1">
    <source>
        <dbReference type="SAM" id="MobiDB-lite"/>
    </source>
</evidence>
<feature type="region of interest" description="Disordered" evidence="1">
    <location>
        <begin position="159"/>
        <end position="178"/>
    </location>
</feature>
<protein>
    <submittedName>
        <fullName evidence="2">Uncharacterized protein</fullName>
    </submittedName>
</protein>
<dbReference type="AlphaFoldDB" id="A0A9P1G679"/>
<dbReference type="Proteomes" id="UP001152797">
    <property type="component" value="Unassembled WGS sequence"/>
</dbReference>
<evidence type="ECO:0000313" key="4">
    <source>
        <dbReference type="Proteomes" id="UP001152797"/>
    </source>
</evidence>
<evidence type="ECO:0000313" key="2">
    <source>
        <dbReference type="EMBL" id="CAI3999320.1"/>
    </source>
</evidence>
<organism evidence="2">
    <name type="scientific">Cladocopium goreaui</name>
    <dbReference type="NCBI Taxonomy" id="2562237"/>
    <lineage>
        <taxon>Eukaryota</taxon>
        <taxon>Sar</taxon>
        <taxon>Alveolata</taxon>
        <taxon>Dinophyceae</taxon>
        <taxon>Suessiales</taxon>
        <taxon>Symbiodiniaceae</taxon>
        <taxon>Cladocopium</taxon>
    </lineage>
</organism>
<name>A0A9P1G679_9DINO</name>
<gene>
    <name evidence="2" type="ORF">C1SCF055_LOCUS25537</name>
</gene>
<comment type="caution">
    <text evidence="2">The sequence shown here is derived from an EMBL/GenBank/DDBJ whole genome shotgun (WGS) entry which is preliminary data.</text>
</comment>
<evidence type="ECO:0000313" key="3">
    <source>
        <dbReference type="EMBL" id="CAL4786632.1"/>
    </source>
</evidence>
<keyword evidence="4" id="KW-1185">Reference proteome</keyword>
<reference evidence="3 4" key="2">
    <citation type="submission" date="2024-05" db="EMBL/GenBank/DDBJ databases">
        <authorList>
            <person name="Chen Y."/>
            <person name="Shah S."/>
            <person name="Dougan E. K."/>
            <person name="Thang M."/>
            <person name="Chan C."/>
        </authorList>
    </citation>
    <scope>NUCLEOTIDE SEQUENCE [LARGE SCALE GENOMIC DNA]</scope>
</reference>
<dbReference type="EMBL" id="CAMXCT010002613">
    <property type="protein sequence ID" value="CAI3999320.1"/>
    <property type="molecule type" value="Genomic_DNA"/>
</dbReference>